<feature type="domain" description="DUF7507" evidence="3">
    <location>
        <begin position="900"/>
        <end position="974"/>
    </location>
</feature>
<dbReference type="NCBIfam" id="TIGR01451">
    <property type="entry name" value="B_ant_repeat"/>
    <property type="match status" value="2"/>
</dbReference>
<dbReference type="Pfam" id="PF01345">
    <property type="entry name" value="DUF11"/>
    <property type="match status" value="2"/>
</dbReference>
<dbReference type="EMBL" id="BAABKN010000004">
    <property type="protein sequence ID" value="GAA4724444.1"/>
    <property type="molecule type" value="Genomic_DNA"/>
</dbReference>
<dbReference type="Pfam" id="PF25549">
    <property type="entry name" value="DUF7927"/>
    <property type="match status" value="1"/>
</dbReference>
<comment type="caution">
    <text evidence="5">The sequence shown here is derived from an EMBL/GenBank/DDBJ whole genome shotgun (WGS) entry which is preliminary data.</text>
</comment>
<evidence type="ECO:0000259" key="2">
    <source>
        <dbReference type="Pfam" id="PF01345"/>
    </source>
</evidence>
<evidence type="ECO:0000259" key="4">
    <source>
        <dbReference type="Pfam" id="PF25549"/>
    </source>
</evidence>
<feature type="chain" id="PRO_5045275543" description="DUF11 domain-containing protein" evidence="1">
    <location>
        <begin position="25"/>
        <end position="1267"/>
    </location>
</feature>
<gene>
    <name evidence="5" type="ORF">GCM10023350_03500</name>
</gene>
<keyword evidence="6" id="KW-1185">Reference proteome</keyword>
<dbReference type="InterPro" id="IPR057687">
    <property type="entry name" value="DUF7927"/>
</dbReference>
<evidence type="ECO:0000313" key="5">
    <source>
        <dbReference type="EMBL" id="GAA4724444.1"/>
    </source>
</evidence>
<dbReference type="InterPro" id="IPR001434">
    <property type="entry name" value="OmcB-like_DUF11"/>
</dbReference>
<evidence type="ECO:0000259" key="3">
    <source>
        <dbReference type="Pfam" id="PF24346"/>
    </source>
</evidence>
<dbReference type="PANTHER" id="PTHR34819">
    <property type="entry name" value="LARGE CYSTEINE-RICH PERIPLASMIC PROTEIN OMCB"/>
    <property type="match status" value="1"/>
</dbReference>
<evidence type="ECO:0008006" key="7">
    <source>
        <dbReference type="Google" id="ProtNLM"/>
    </source>
</evidence>
<feature type="domain" description="DUF7927" evidence="4">
    <location>
        <begin position="996"/>
        <end position="1102"/>
    </location>
</feature>
<protein>
    <recommendedName>
        <fullName evidence="7">DUF11 domain-containing protein</fullName>
    </recommendedName>
</protein>
<dbReference type="InterPro" id="IPR055354">
    <property type="entry name" value="DUF7507"/>
</dbReference>
<feature type="domain" description="DUF11" evidence="2">
    <location>
        <begin position="572"/>
        <end position="678"/>
    </location>
</feature>
<dbReference type="PANTHER" id="PTHR34819:SF3">
    <property type="entry name" value="CELL SURFACE PROTEIN"/>
    <property type="match status" value="1"/>
</dbReference>
<accession>A0ABP8YAA1</accession>
<dbReference type="Pfam" id="PF24346">
    <property type="entry name" value="DUF7507"/>
    <property type="match status" value="1"/>
</dbReference>
<feature type="domain" description="DUF11" evidence="2">
    <location>
        <begin position="1123"/>
        <end position="1244"/>
    </location>
</feature>
<name>A0ABP8YAA1_9ACTN</name>
<dbReference type="InterPro" id="IPR051172">
    <property type="entry name" value="Chlamydia_OmcB"/>
</dbReference>
<organism evidence="5 6">
    <name type="scientific">Nocardioides endophyticus</name>
    <dbReference type="NCBI Taxonomy" id="1353775"/>
    <lineage>
        <taxon>Bacteria</taxon>
        <taxon>Bacillati</taxon>
        <taxon>Actinomycetota</taxon>
        <taxon>Actinomycetes</taxon>
        <taxon>Propionibacteriales</taxon>
        <taxon>Nocardioidaceae</taxon>
        <taxon>Nocardioides</taxon>
    </lineage>
</organism>
<keyword evidence="1" id="KW-0732">Signal</keyword>
<proteinExistence type="predicted"/>
<dbReference type="InterPro" id="IPR047589">
    <property type="entry name" value="DUF11_rpt"/>
</dbReference>
<evidence type="ECO:0000313" key="6">
    <source>
        <dbReference type="Proteomes" id="UP001499882"/>
    </source>
</evidence>
<evidence type="ECO:0000256" key="1">
    <source>
        <dbReference type="SAM" id="SignalP"/>
    </source>
</evidence>
<sequence>MVMFLTLLLGLSTLALGFAAPAGAATVYEIDGEWAPGTPTTVAKGDVVTSEWRVNVNDDRPAPSNDPVDNVNFTVTIDNGQFKALPDLCKTGAAYTPPSSLSADKKTLVCNLGTVNQGTAVVVQAPIVADGTTGEQITASGSIAGLTDDLTPINIKNTFGMDMLWGQPSPLTVASPGGNPGDFDFDFEWTLFQDVGSDEGPQTITYNLTIPVADGSPLELGQRSNVAPYDQPCTPFVSPYGATGHPYSAGGTVDQRAPFVQTCTLVKTGPNTFRMTITGIDYSQTQVPTQDSKGNPLPADQVAVASGSIWLRIRDLQASTGVTLAASAPTYTSVTGQTDPDETANNTSSKTILFPGPWAHLWGGSPTRSTNWDNNIEVAPGATYMFGQTGDLRSTYGVVNPTDVLSDCTVLDNQYVDYRGVNVYSTPPGDPLGAPQPPGFGQLAWYVGNDPTLMAGNAGYNPDAFTGCNTNTGWVFTEPADLTTVKAVRWTGPASLLNGNGLNLRVYETIQTDAPIGQDVWTWGGYGLNGTWTYPGRGSSGVGQLTATPGERYPYTANGRDILHVIFAVPTIRKTGDRQVVRPGEPATFTLTYSANGSAGAVPPTVDDYRIIDTLPVGMTYVPGSAAPEPTITTNAGRQVLTWLLDDVPTNALQTLTYQAVAGTSVTPGQTLTNTATSDLRGEVSKPATAQVVVSSNGYTEISKTADTPFIPNLDGSGDGEGSWTVTMRSFDPLPQAYTDIIDILPWEGDQRGTDYDGSYKLKAVTIPAGSVGTVYYTTADPATLSDDPATPANGGANTPSAMWSTTFTPDATAVRVIGPVLAPGAVRQFQVHIQTDGASPLDEFVNRAQGRSQHTRLVTRTSAPMQMAPHYAANLKKYVQDAKGVWRDANDVTDYPAFKIGDTVKYRIVVTNIGQGTLTNIDVKDDKFPQGAFHVDSLAPGASQSHEYSMVIPGDAVGTLVNTACAEADTPADAGGLEPVINCDPAGRELVNYITTKVADPTSGTAVQAGQKIKYTIAVTQQGTVPADAVFTDDLADVLDDAKYNGDASATIGTVEYVDGKLLWTGTVPVGQVAHVTYTVTVKGVKKLGNRDIVNPVTSPGCVVLDGETVNCDTEHRVPKFDLMLTKKVLGSAVVKPGQAIRYSLVVANRGPEVAVAPIVLTDKLPRGLELVKAGGNGWKCTVRKAIDKVRCTRDRNLAAGKRAPKVVVVAKATKAAKGRLVNVAEVSAGGDTVRKNNHDVAAVTMGRPPALPSTGFRQMLRSWSF</sequence>
<reference evidence="6" key="1">
    <citation type="journal article" date="2019" name="Int. J. Syst. Evol. Microbiol.">
        <title>The Global Catalogue of Microorganisms (GCM) 10K type strain sequencing project: providing services to taxonomists for standard genome sequencing and annotation.</title>
        <authorList>
            <consortium name="The Broad Institute Genomics Platform"/>
            <consortium name="The Broad Institute Genome Sequencing Center for Infectious Disease"/>
            <person name="Wu L."/>
            <person name="Ma J."/>
        </authorList>
    </citation>
    <scope>NUCLEOTIDE SEQUENCE [LARGE SCALE GENOMIC DNA]</scope>
    <source>
        <strain evidence="6">JCM 18532</strain>
    </source>
</reference>
<feature type="signal peptide" evidence="1">
    <location>
        <begin position="1"/>
        <end position="24"/>
    </location>
</feature>
<dbReference type="Proteomes" id="UP001499882">
    <property type="component" value="Unassembled WGS sequence"/>
</dbReference>